<name>A0A1U7DF59_9RHOB</name>
<sequence>MGTPSITLEQAKEAHKALCQFGSQVAAAEALNLSRGGLQGRLRAYESFVNRDPAIQASMDAVGTQMEPRLAWAKVPAKDGQPGYSVLLKPQDLPDDMLKRMREAFEGMEPATEVATPQHTLDDLCTVYPIADAHIGMMAWGRETGEDYDTKIACDRLRDWMGRCVASAPASDTAVILDVGDGQHADDQSNQTPRSHHQLDVDTRHFRTLDMSIEALGAAVELARQKHRNVIIRILPGNHNPTSYMAVMFALAERYRNEPRVNVEKDPGEFFMMEWGRVMLGAHHGHKAKPERLVHFMADQFAVMWGRTLHRYLYTAHEHHHRSADIGGVLWEKLRAMTARDAHAYSNAFSARAQIQAITYDKTRGEIHRVKVGL</sequence>
<dbReference type="EMBL" id="CP019124">
    <property type="protein sequence ID" value="APX88634.1"/>
    <property type="molecule type" value="Genomic_DNA"/>
</dbReference>
<dbReference type="RefSeq" id="WP_076978658.1">
    <property type="nucleotide sequence ID" value="NZ_CP019124.1"/>
</dbReference>
<evidence type="ECO:0000313" key="1">
    <source>
        <dbReference type="EMBL" id="APX88634.1"/>
    </source>
</evidence>
<accession>A0A1U7DF59</accession>
<keyword evidence="2" id="KW-1185">Reference proteome</keyword>
<protein>
    <submittedName>
        <fullName evidence="1">Uncharacterized protein</fullName>
    </submittedName>
</protein>
<evidence type="ECO:0000313" key="2">
    <source>
        <dbReference type="Proteomes" id="UP000187266"/>
    </source>
</evidence>
<reference evidence="1 2" key="1">
    <citation type="submission" date="2017-01" db="EMBL/GenBank/DDBJ databases">
        <title>Genomic analysis of Xuhuaishuia manganoxidans DY6-4.</title>
        <authorList>
            <person name="Wang X."/>
        </authorList>
    </citation>
    <scope>NUCLEOTIDE SEQUENCE [LARGE SCALE GENOMIC DNA]</scope>
    <source>
        <strain evidence="1 2">DY6-4</strain>
    </source>
</reference>
<proteinExistence type="predicted"/>
<accession>A0A2M9DGG4</accession>
<dbReference type="STRING" id="1267768.BV394_01900"/>
<dbReference type="OrthoDB" id="9067438at2"/>
<gene>
    <name evidence="1" type="ORF">BV394_01900</name>
</gene>
<dbReference type="AlphaFoldDB" id="A0A1U7DF59"/>
<organism evidence="1 2">
    <name type="scientific">Brevirhabdus pacifica</name>
    <dbReference type="NCBI Taxonomy" id="1267768"/>
    <lineage>
        <taxon>Bacteria</taxon>
        <taxon>Pseudomonadati</taxon>
        <taxon>Pseudomonadota</taxon>
        <taxon>Alphaproteobacteria</taxon>
        <taxon>Rhodobacterales</taxon>
        <taxon>Paracoccaceae</taxon>
        <taxon>Brevirhabdus</taxon>
    </lineage>
</organism>
<dbReference type="Proteomes" id="UP000187266">
    <property type="component" value="Chromosome"/>
</dbReference>